<dbReference type="PANTHER" id="PTHR24292">
    <property type="entry name" value="CYTOCHROME P450"/>
    <property type="match status" value="1"/>
</dbReference>
<dbReference type="InterPro" id="IPR002401">
    <property type="entry name" value="Cyt_P450_E_grp-I"/>
</dbReference>
<sequence>MIIPVILLLTSILLYIYVYIFKPLCYWKELGVDQDDPWELLKSVLLTFYSVIWKREDPLVSVRSRYSKFPGKRYYGIYELTSPGLMLRDPDLVSQMLVTDYVHFNDHRVLIHDDLDPLFTKCIFALKGEEWQKIRKTVTPSSTSSKIKTQVDTLSEYSQKFAEHHLRPDGEIVEIEMRDVTTRFCNDVSAKLSFGISIDSFAEPDNEFWRMCHRAVDTISMRKVLSFTVYLIAPKLVKFLKMKIVDNEADSFFRQVISETMKIREEERQNGVNGSDLIHLLLEGRNRAKLNHGKVAKGSYKSYNADWSNIEIIAQAFFFHFASCAPAPTLLSFMAYEIAVNPDVQDKLRREVYDIHDTCGGKLTYACTNQMEYMDMVVHETMRKWPSVIEVDRICSKDYTIEPVLPGEKPVHVKRGSRIIAPIYSLQHDPKYYPDPEKFDPERWNEQNKRNIKPNTFTPFGFGSRTCMGGKFSVLQAKILYYHVLLRFEIVPVEATKVPLEVAKIPRLNAAGGLWLGLKPLADF</sequence>
<dbReference type="PRINTS" id="PR00463">
    <property type="entry name" value="EP450I"/>
</dbReference>
<keyword evidence="9 14" id="KW-0560">Oxidoreductase</keyword>
<keyword evidence="6 13" id="KW-0479">Metal-binding</keyword>
<protein>
    <recommendedName>
        <fullName evidence="17">Cytochrome P450</fullName>
    </recommendedName>
</protein>
<comment type="cofactor">
    <cofactor evidence="1 13">
        <name>heme</name>
        <dbReference type="ChEBI" id="CHEBI:30413"/>
    </cofactor>
</comment>
<dbReference type="Pfam" id="PF00067">
    <property type="entry name" value="p450"/>
    <property type="match status" value="1"/>
</dbReference>
<dbReference type="Gene3D" id="1.10.630.10">
    <property type="entry name" value="Cytochrome P450"/>
    <property type="match status" value="1"/>
</dbReference>
<proteinExistence type="inferred from homology"/>
<keyword evidence="11 14" id="KW-0503">Monooxygenase</keyword>
<evidence type="ECO:0000256" key="14">
    <source>
        <dbReference type="RuleBase" id="RU000461"/>
    </source>
</evidence>
<evidence type="ECO:0000313" key="15">
    <source>
        <dbReference type="EMBL" id="CAH1155149.1"/>
    </source>
</evidence>
<dbReference type="PROSITE" id="PS00086">
    <property type="entry name" value="CYTOCHROME_P450"/>
    <property type="match status" value="1"/>
</dbReference>
<evidence type="ECO:0000256" key="13">
    <source>
        <dbReference type="PIRSR" id="PIRSR602401-1"/>
    </source>
</evidence>
<dbReference type="OrthoDB" id="1470350at2759"/>
<keyword evidence="7" id="KW-0256">Endoplasmic reticulum</keyword>
<keyword evidence="8" id="KW-0492">Microsome</keyword>
<organism evidence="15 16">
    <name type="scientific">Phaedon cochleariae</name>
    <name type="common">Mustard beetle</name>
    <dbReference type="NCBI Taxonomy" id="80249"/>
    <lineage>
        <taxon>Eukaryota</taxon>
        <taxon>Metazoa</taxon>
        <taxon>Ecdysozoa</taxon>
        <taxon>Arthropoda</taxon>
        <taxon>Hexapoda</taxon>
        <taxon>Insecta</taxon>
        <taxon>Pterygota</taxon>
        <taxon>Neoptera</taxon>
        <taxon>Endopterygota</taxon>
        <taxon>Coleoptera</taxon>
        <taxon>Polyphaga</taxon>
        <taxon>Cucujiformia</taxon>
        <taxon>Chrysomeloidea</taxon>
        <taxon>Chrysomelidae</taxon>
        <taxon>Chrysomelinae</taxon>
        <taxon>Chrysomelini</taxon>
        <taxon>Phaedon</taxon>
    </lineage>
</organism>
<keyword evidence="16" id="KW-1185">Reference proteome</keyword>
<evidence type="ECO:0000256" key="10">
    <source>
        <dbReference type="ARBA" id="ARBA00023004"/>
    </source>
</evidence>
<reference evidence="15" key="2">
    <citation type="submission" date="2022-10" db="EMBL/GenBank/DDBJ databases">
        <authorList>
            <consortium name="ENA_rothamsted_submissions"/>
            <consortium name="culmorum"/>
            <person name="King R."/>
        </authorList>
    </citation>
    <scope>NUCLEOTIDE SEQUENCE</scope>
</reference>
<dbReference type="PANTHER" id="PTHR24292:SF54">
    <property type="entry name" value="CYP9F3-RELATED"/>
    <property type="match status" value="1"/>
</dbReference>
<keyword evidence="10 13" id="KW-0408">Iron</keyword>
<dbReference type="FunFam" id="1.10.630.10:FF:000182">
    <property type="entry name" value="Cytochrome P450 3A4"/>
    <property type="match status" value="1"/>
</dbReference>
<evidence type="ECO:0000256" key="1">
    <source>
        <dbReference type="ARBA" id="ARBA00001971"/>
    </source>
</evidence>
<dbReference type="GO" id="GO:0016705">
    <property type="term" value="F:oxidoreductase activity, acting on paired donors, with incorporation or reduction of molecular oxygen"/>
    <property type="evidence" value="ECO:0007669"/>
    <property type="project" value="InterPro"/>
</dbReference>
<comment type="subcellular location">
    <subcellularLocation>
        <location evidence="3">Endoplasmic reticulum membrane</location>
        <topology evidence="3">Peripheral membrane protein</topology>
    </subcellularLocation>
    <subcellularLocation>
        <location evidence="2">Microsome membrane</location>
        <topology evidence="2">Peripheral membrane protein</topology>
    </subcellularLocation>
</comment>
<keyword evidence="12" id="KW-0472">Membrane</keyword>
<gene>
    <name evidence="15" type="ORF">PHAECO_LOCUS5543</name>
</gene>
<dbReference type="InterPro" id="IPR050476">
    <property type="entry name" value="Insect_CytP450_Detox"/>
</dbReference>
<evidence type="ECO:0000256" key="8">
    <source>
        <dbReference type="ARBA" id="ARBA00022848"/>
    </source>
</evidence>
<dbReference type="GO" id="GO:0020037">
    <property type="term" value="F:heme binding"/>
    <property type="evidence" value="ECO:0007669"/>
    <property type="project" value="InterPro"/>
</dbReference>
<evidence type="ECO:0000256" key="5">
    <source>
        <dbReference type="ARBA" id="ARBA00022617"/>
    </source>
</evidence>
<name>A0A9P0DH90_PHACE</name>
<dbReference type="PRINTS" id="PR00385">
    <property type="entry name" value="P450"/>
</dbReference>
<evidence type="ECO:0008006" key="17">
    <source>
        <dbReference type="Google" id="ProtNLM"/>
    </source>
</evidence>
<evidence type="ECO:0000256" key="12">
    <source>
        <dbReference type="ARBA" id="ARBA00023136"/>
    </source>
</evidence>
<reference evidence="15" key="1">
    <citation type="submission" date="2022-01" db="EMBL/GenBank/DDBJ databases">
        <authorList>
            <person name="King R."/>
        </authorList>
    </citation>
    <scope>NUCLEOTIDE SEQUENCE</scope>
</reference>
<dbReference type="InterPro" id="IPR017972">
    <property type="entry name" value="Cyt_P450_CS"/>
</dbReference>
<dbReference type="InterPro" id="IPR036396">
    <property type="entry name" value="Cyt_P450_sf"/>
</dbReference>
<dbReference type="AlphaFoldDB" id="A0A9P0DH90"/>
<evidence type="ECO:0000313" key="16">
    <source>
        <dbReference type="Proteomes" id="UP001153737"/>
    </source>
</evidence>
<dbReference type="EMBL" id="OU896723">
    <property type="protein sequence ID" value="CAH1155149.1"/>
    <property type="molecule type" value="Genomic_DNA"/>
</dbReference>
<dbReference type="InterPro" id="IPR001128">
    <property type="entry name" value="Cyt_P450"/>
</dbReference>
<feature type="binding site" description="axial binding residue" evidence="13">
    <location>
        <position position="467"/>
    </location>
    <ligand>
        <name>heme</name>
        <dbReference type="ChEBI" id="CHEBI:30413"/>
    </ligand>
    <ligandPart>
        <name>Fe</name>
        <dbReference type="ChEBI" id="CHEBI:18248"/>
    </ligandPart>
</feature>
<dbReference type="GO" id="GO:0005506">
    <property type="term" value="F:iron ion binding"/>
    <property type="evidence" value="ECO:0007669"/>
    <property type="project" value="InterPro"/>
</dbReference>
<evidence type="ECO:0000256" key="2">
    <source>
        <dbReference type="ARBA" id="ARBA00004174"/>
    </source>
</evidence>
<evidence type="ECO:0000256" key="9">
    <source>
        <dbReference type="ARBA" id="ARBA00023002"/>
    </source>
</evidence>
<dbReference type="Proteomes" id="UP001153737">
    <property type="component" value="Chromosome 17"/>
</dbReference>
<dbReference type="GO" id="GO:0004497">
    <property type="term" value="F:monooxygenase activity"/>
    <property type="evidence" value="ECO:0007669"/>
    <property type="project" value="UniProtKB-KW"/>
</dbReference>
<comment type="similarity">
    <text evidence="4 14">Belongs to the cytochrome P450 family.</text>
</comment>
<dbReference type="SUPFAM" id="SSF48264">
    <property type="entry name" value="Cytochrome P450"/>
    <property type="match status" value="1"/>
</dbReference>
<dbReference type="CDD" id="cd11056">
    <property type="entry name" value="CYP6-like"/>
    <property type="match status" value="1"/>
</dbReference>
<evidence type="ECO:0000256" key="11">
    <source>
        <dbReference type="ARBA" id="ARBA00023033"/>
    </source>
</evidence>
<evidence type="ECO:0000256" key="4">
    <source>
        <dbReference type="ARBA" id="ARBA00010617"/>
    </source>
</evidence>
<evidence type="ECO:0000256" key="3">
    <source>
        <dbReference type="ARBA" id="ARBA00004406"/>
    </source>
</evidence>
<accession>A0A9P0DH90</accession>
<evidence type="ECO:0000256" key="7">
    <source>
        <dbReference type="ARBA" id="ARBA00022824"/>
    </source>
</evidence>
<evidence type="ECO:0000256" key="6">
    <source>
        <dbReference type="ARBA" id="ARBA00022723"/>
    </source>
</evidence>
<keyword evidence="5 13" id="KW-0349">Heme</keyword>
<dbReference type="GO" id="GO:0005789">
    <property type="term" value="C:endoplasmic reticulum membrane"/>
    <property type="evidence" value="ECO:0007669"/>
    <property type="project" value="UniProtKB-SubCell"/>
</dbReference>